<keyword evidence="3" id="KW-0812">Transmembrane</keyword>
<dbReference type="RefSeq" id="WP_007278418.1">
    <property type="nucleotide sequence ID" value="NZ_ABCK01000007.1"/>
</dbReference>
<comment type="caution">
    <text evidence="4">The sequence shown here is derived from an EMBL/GenBank/DDBJ whole genome shotgun (WGS) entry which is preliminary data.</text>
</comment>
<feature type="compositionally biased region" description="Basic and acidic residues" evidence="2">
    <location>
        <begin position="412"/>
        <end position="421"/>
    </location>
</feature>
<evidence type="ECO:0000256" key="3">
    <source>
        <dbReference type="SAM" id="Phobius"/>
    </source>
</evidence>
<feature type="transmembrane region" description="Helical" evidence="3">
    <location>
        <begin position="57"/>
        <end position="76"/>
    </location>
</feature>
<feature type="region of interest" description="Disordered" evidence="2">
    <location>
        <begin position="396"/>
        <end position="440"/>
    </location>
</feature>
<feature type="transmembrane region" description="Helical" evidence="3">
    <location>
        <begin position="20"/>
        <end position="45"/>
    </location>
</feature>
<accession>A6DKK6</accession>
<dbReference type="EMBL" id="ABCK01000007">
    <property type="protein sequence ID" value="EDM27904.1"/>
    <property type="molecule type" value="Genomic_DNA"/>
</dbReference>
<sequence>MSPEEQWKNYFRKLRRQVNLGWFLQSFEPLFLGCLIVLTAINVFVRTYRADLLSESPFLIEGALLGLLIFSLLYSYQKAHKKFFREEEIIVRYDEKYHYNCRLLKAYQGDQSWPELPDRLPGNFILEWKRNSSFFLFGLLLVVALYWVPLKAEALPVKVQKPIAWTELEQRLEEMSEDDSLDKKQVDEFKKKLEELQKQDKKDWFSQSNLEASNSLLDTLNAAHDEHGDKMDEAAQMLQEMEALKDLMTEMDAGNLELSDEMRQKLQDKLKEIDADWQKNMSQMAAQLLKMRPELMEKLKKLKPGDYARSNGALDEKDLEECLKRLEKQGKCKKCGGKGCEKGEGEGEGQCENGGCSAGLALLNGGAGVSRGGGPGGEIFRDRESDKHNTEIELVQGEQSAMEGSTLLGTSKAEHELDKNKYKSGQLSDGTKHTGQGGEAVWKEHLLPEEQKLLRSIKP</sequence>
<dbReference type="STRING" id="313628.LNTAR_00845"/>
<dbReference type="OrthoDB" id="182324at2"/>
<proteinExistence type="predicted"/>
<feature type="transmembrane region" description="Helical" evidence="3">
    <location>
        <begin position="133"/>
        <end position="150"/>
    </location>
</feature>
<protein>
    <submittedName>
        <fullName evidence="4">Uncharacterized protein</fullName>
    </submittedName>
</protein>
<dbReference type="Proteomes" id="UP000004947">
    <property type="component" value="Unassembled WGS sequence"/>
</dbReference>
<keyword evidence="1" id="KW-0175">Coiled coil</keyword>
<evidence type="ECO:0000256" key="1">
    <source>
        <dbReference type="SAM" id="Coils"/>
    </source>
</evidence>
<name>A6DKK6_9BACT</name>
<dbReference type="eggNOG" id="COG1196">
    <property type="taxonomic scope" value="Bacteria"/>
</dbReference>
<dbReference type="AlphaFoldDB" id="A6DKK6"/>
<evidence type="ECO:0000256" key="2">
    <source>
        <dbReference type="SAM" id="MobiDB-lite"/>
    </source>
</evidence>
<reference evidence="4 5" key="1">
    <citation type="journal article" date="2010" name="J. Bacteriol.">
        <title>Genome sequence of Lentisphaera araneosa HTCC2155T, the type species of the order Lentisphaerales in the phylum Lentisphaerae.</title>
        <authorList>
            <person name="Thrash J.C."/>
            <person name="Cho J.C."/>
            <person name="Vergin K.L."/>
            <person name="Morris R.M."/>
            <person name="Giovannoni S.J."/>
        </authorList>
    </citation>
    <scope>NUCLEOTIDE SEQUENCE [LARGE SCALE GENOMIC DNA]</scope>
    <source>
        <strain evidence="4 5">HTCC2155</strain>
    </source>
</reference>
<gene>
    <name evidence="4" type="ORF">LNTAR_00845</name>
</gene>
<feature type="compositionally biased region" description="Polar residues" evidence="2">
    <location>
        <begin position="397"/>
        <end position="409"/>
    </location>
</feature>
<organism evidence="4 5">
    <name type="scientific">Lentisphaera araneosa HTCC2155</name>
    <dbReference type="NCBI Taxonomy" id="313628"/>
    <lineage>
        <taxon>Bacteria</taxon>
        <taxon>Pseudomonadati</taxon>
        <taxon>Lentisphaerota</taxon>
        <taxon>Lentisphaeria</taxon>
        <taxon>Lentisphaerales</taxon>
        <taxon>Lentisphaeraceae</taxon>
        <taxon>Lentisphaera</taxon>
    </lineage>
</organism>
<feature type="coiled-coil region" evidence="1">
    <location>
        <begin position="224"/>
        <end position="276"/>
    </location>
</feature>
<evidence type="ECO:0000313" key="4">
    <source>
        <dbReference type="EMBL" id="EDM27904.1"/>
    </source>
</evidence>
<evidence type="ECO:0000313" key="5">
    <source>
        <dbReference type="Proteomes" id="UP000004947"/>
    </source>
</evidence>
<keyword evidence="3" id="KW-0472">Membrane</keyword>
<keyword evidence="3" id="KW-1133">Transmembrane helix</keyword>
<keyword evidence="5" id="KW-1185">Reference proteome</keyword>